<dbReference type="Proteomes" id="UP000006728">
    <property type="component" value="Chromosome"/>
</dbReference>
<keyword evidence="2" id="KW-1185">Reference proteome</keyword>
<sequence>MPGFREPSSSLLRREAVKAAAARLGELNALRRRADAVQDVLVGDHAVHSGNGLADHLESLRRSPLPRVKQSLRAAQEKNPLLSDVRRRRLAQGRLAHLLPPASSAAASGQAVAHAFDRVRSRVGAAVGRGPVRTEGHGRARVLYAPEFVKRTAGSGIARLPLV</sequence>
<evidence type="ECO:0000313" key="1">
    <source>
        <dbReference type="EMBL" id="CAM02096.1"/>
    </source>
</evidence>
<gene>
    <name evidence="1" type="ordered locus">SACE_2817</name>
</gene>
<dbReference type="HOGENOM" id="CLU_1625866_0_0_11"/>
<evidence type="ECO:0000313" key="2">
    <source>
        <dbReference type="Proteomes" id="UP000006728"/>
    </source>
</evidence>
<accession>A4FDH1</accession>
<dbReference type="AlphaFoldDB" id="A4FDH1"/>
<protein>
    <submittedName>
        <fullName evidence="1">Uncharacterized protein</fullName>
    </submittedName>
</protein>
<organism evidence="1 2">
    <name type="scientific">Saccharopolyspora erythraea (strain ATCC 11635 / DSM 40517 / JCM 4748 / NBRC 13426 / NCIMB 8594 / NRRL 2338)</name>
    <dbReference type="NCBI Taxonomy" id="405948"/>
    <lineage>
        <taxon>Bacteria</taxon>
        <taxon>Bacillati</taxon>
        <taxon>Actinomycetota</taxon>
        <taxon>Actinomycetes</taxon>
        <taxon>Pseudonocardiales</taxon>
        <taxon>Pseudonocardiaceae</taxon>
        <taxon>Saccharopolyspora</taxon>
    </lineage>
</organism>
<proteinExistence type="predicted"/>
<dbReference type="KEGG" id="sen:SACE_2817"/>
<name>A4FDH1_SACEN</name>
<reference evidence="1 2" key="1">
    <citation type="journal article" date="2007" name="Nat. Biotechnol.">
        <title>Complete genome sequence of the erythromycin-producing bacterium Saccharopolyspora erythraea NRRL23338.</title>
        <authorList>
            <person name="Oliynyk M."/>
            <person name="Samborskyy M."/>
            <person name="Lester J.B."/>
            <person name="Mironenko T."/>
            <person name="Scott N."/>
            <person name="Dickens S."/>
            <person name="Haydock S.F."/>
            <person name="Leadlay P.F."/>
        </authorList>
    </citation>
    <scope>NUCLEOTIDE SEQUENCE [LARGE SCALE GENOMIC DNA]</scope>
    <source>
        <strain evidence="2">ATCC 11635 / DSM 40517 / JCM 4748 / NBRC 13426 / NCIMB 8594 / NRRL 2338</strain>
    </source>
</reference>
<dbReference type="EMBL" id="AM420293">
    <property type="protein sequence ID" value="CAM02096.1"/>
    <property type="molecule type" value="Genomic_DNA"/>
</dbReference>